<dbReference type="Proteomes" id="UP001157160">
    <property type="component" value="Unassembled WGS sequence"/>
</dbReference>
<dbReference type="Gene3D" id="3.30.565.60">
    <property type="match status" value="1"/>
</dbReference>
<organism evidence="3 4">
    <name type="scientific">Arenivirga flava</name>
    <dbReference type="NCBI Taxonomy" id="1930060"/>
    <lineage>
        <taxon>Bacteria</taxon>
        <taxon>Bacillati</taxon>
        <taxon>Actinomycetota</taxon>
        <taxon>Actinomycetes</taxon>
        <taxon>Micrococcales</taxon>
        <taxon>Microbacteriaceae</taxon>
        <taxon>Arenivirga</taxon>
    </lineage>
</organism>
<proteinExistence type="predicted"/>
<dbReference type="InterPro" id="IPR007421">
    <property type="entry name" value="Schlafen_AlbA_2_dom"/>
</dbReference>
<dbReference type="Pfam" id="PF04326">
    <property type="entry name" value="SLFN_AlbA_2"/>
    <property type="match status" value="1"/>
</dbReference>
<dbReference type="EMBL" id="BSUL01000001">
    <property type="protein sequence ID" value="GMA28722.1"/>
    <property type="molecule type" value="Genomic_DNA"/>
</dbReference>
<dbReference type="PANTHER" id="PTHR30595">
    <property type="entry name" value="GLPR-RELATED TRANSCRIPTIONAL REPRESSOR"/>
    <property type="match status" value="1"/>
</dbReference>
<feature type="region of interest" description="Disordered" evidence="1">
    <location>
        <begin position="584"/>
        <end position="604"/>
    </location>
</feature>
<accession>A0AA37ULI8</accession>
<dbReference type="Gene3D" id="3.30.950.30">
    <property type="entry name" value="Schlafen, AAA domain"/>
    <property type="match status" value="1"/>
</dbReference>
<dbReference type="RefSeq" id="WP_284232167.1">
    <property type="nucleotide sequence ID" value="NZ_BSUL01000001.1"/>
</dbReference>
<dbReference type="InterPro" id="IPR038461">
    <property type="entry name" value="Schlafen_AlbA_2_dom_sf"/>
</dbReference>
<dbReference type="AlphaFoldDB" id="A0AA37ULI8"/>
<evidence type="ECO:0000313" key="4">
    <source>
        <dbReference type="Proteomes" id="UP001157160"/>
    </source>
</evidence>
<evidence type="ECO:0000313" key="3">
    <source>
        <dbReference type="EMBL" id="GMA28722.1"/>
    </source>
</evidence>
<gene>
    <name evidence="3" type="ORF">GCM10025874_19750</name>
</gene>
<comment type="caution">
    <text evidence="3">The sequence shown here is derived from an EMBL/GenBank/DDBJ whole genome shotgun (WGS) entry which is preliminary data.</text>
</comment>
<evidence type="ECO:0000259" key="2">
    <source>
        <dbReference type="Pfam" id="PF04326"/>
    </source>
</evidence>
<dbReference type="PANTHER" id="PTHR30595:SF6">
    <property type="entry name" value="SCHLAFEN ALBA-2 DOMAIN-CONTAINING PROTEIN"/>
    <property type="match status" value="1"/>
</dbReference>
<dbReference type="SUPFAM" id="SSF46785">
    <property type="entry name" value="Winged helix' DNA-binding domain"/>
    <property type="match status" value="1"/>
</dbReference>
<dbReference type="Pfam" id="PF13749">
    <property type="entry name" value="HATPase_c_4"/>
    <property type="match status" value="1"/>
</dbReference>
<name>A0AA37ULI8_9MICO</name>
<evidence type="ECO:0000256" key="1">
    <source>
        <dbReference type="SAM" id="MobiDB-lite"/>
    </source>
</evidence>
<feature type="domain" description="Schlafen AlbA-2" evidence="2">
    <location>
        <begin position="26"/>
        <end position="151"/>
    </location>
</feature>
<dbReference type="InterPro" id="IPR038475">
    <property type="entry name" value="RecG_C_sf"/>
</dbReference>
<protein>
    <submittedName>
        <fullName evidence="3">Transcriptional regulator</fullName>
    </submittedName>
</protein>
<sequence length="604" mass="65622">MVDTSRGPLPAIVERLRSAGTDLLEIEVKAAVGGLPSSIWPTVSAFSNQAGGVIILGLDENNGFLPADGFDPVAIRDAVADAFRPRAATEGQGKIAPRPLGSIDIAEVDGDPVVVIDVSELPSSMKPAFVTAQGKERGTYERVGDGDRRMSTYGVFLLSTDGQQPTDDGEPVTGADRSALDAGLVERFVTRIRERRPRSVVGLSTQEEILQRHNVLAADGQTPTLAGLLAFGVYPQEFFPQAMVTLAVYPGASKDSIVGDVRMLDRRTIEGSIPVMVDEAVRAVLGNLRTRRVSRGAGAADEAEIPVDALRESITNALTHRDYSSWALGDQVRIEMFPDRVEVRSPGGIWGGRRVTDLYDGSSRSRNALLATMLTETPLPDRDESVSENAGSGIPRMIGALGRAGLPAPRFDATVTSFTVVLDRHGLLSPEINAWLEQIGAGDLPLDHRLTLALFHRGLAVDGRLLRAQLAIDTEDAREILRTLVKESWLAFPAALDGPYREGPLLMRARTREQSFFPDIEVEESIERTRHDPAPRTALDEEILASVGSRGEASIHDIAADLDRQPPSLRQRLRVLVQQEALHATAPPQSRWRRYRLPEGPRSV</sequence>
<dbReference type="InterPro" id="IPR036390">
    <property type="entry name" value="WH_DNA-bd_sf"/>
</dbReference>
<reference evidence="3 4" key="1">
    <citation type="journal article" date="2014" name="Int. J. Syst. Evol. Microbiol.">
        <title>Complete genome sequence of Corynebacterium casei LMG S-19264T (=DSM 44701T), isolated from a smear-ripened cheese.</title>
        <authorList>
            <consortium name="US DOE Joint Genome Institute (JGI-PGF)"/>
            <person name="Walter F."/>
            <person name="Albersmeier A."/>
            <person name="Kalinowski J."/>
            <person name="Ruckert C."/>
        </authorList>
    </citation>
    <scope>NUCLEOTIDE SEQUENCE [LARGE SCALE GENOMIC DNA]</scope>
    <source>
        <strain evidence="3 4">NBRC 112289</strain>
    </source>
</reference>
<keyword evidence="4" id="KW-1185">Reference proteome</keyword>